<dbReference type="Pfam" id="PF00691">
    <property type="entry name" value="OmpA"/>
    <property type="match status" value="1"/>
</dbReference>
<dbReference type="InterPro" id="IPR036737">
    <property type="entry name" value="OmpA-like_sf"/>
</dbReference>
<dbReference type="EMBL" id="JBHTBH010000001">
    <property type="protein sequence ID" value="MFC7326866.1"/>
    <property type="molecule type" value="Genomic_DNA"/>
</dbReference>
<gene>
    <name evidence="5" type="ORF">ACFQRF_03840</name>
</gene>
<evidence type="ECO:0000256" key="1">
    <source>
        <dbReference type="PROSITE-ProRule" id="PRU00473"/>
    </source>
</evidence>
<dbReference type="Proteomes" id="UP001596540">
    <property type="component" value="Unassembled WGS sequence"/>
</dbReference>
<feature type="compositionally biased region" description="Basic and acidic residues" evidence="2">
    <location>
        <begin position="797"/>
        <end position="806"/>
    </location>
</feature>
<feature type="compositionally biased region" description="Low complexity" evidence="2">
    <location>
        <begin position="652"/>
        <end position="662"/>
    </location>
</feature>
<keyword evidence="6" id="KW-1185">Reference proteome</keyword>
<keyword evidence="1 3" id="KW-0472">Membrane</keyword>
<feature type="region of interest" description="Disordered" evidence="2">
    <location>
        <begin position="423"/>
        <end position="445"/>
    </location>
</feature>
<evidence type="ECO:0000313" key="6">
    <source>
        <dbReference type="Proteomes" id="UP001596540"/>
    </source>
</evidence>
<comment type="caution">
    <text evidence="5">The sequence shown here is derived from an EMBL/GenBank/DDBJ whole genome shotgun (WGS) entry which is preliminary data.</text>
</comment>
<keyword evidence="3" id="KW-0812">Transmembrane</keyword>
<feature type="region of interest" description="Disordered" evidence="2">
    <location>
        <begin position="262"/>
        <end position="353"/>
    </location>
</feature>
<feature type="compositionally biased region" description="Acidic residues" evidence="2">
    <location>
        <begin position="338"/>
        <end position="353"/>
    </location>
</feature>
<evidence type="ECO:0000259" key="4">
    <source>
        <dbReference type="PROSITE" id="PS51123"/>
    </source>
</evidence>
<dbReference type="Gene3D" id="3.30.1330.60">
    <property type="entry name" value="OmpA-like domain"/>
    <property type="match status" value="1"/>
</dbReference>
<feature type="region of interest" description="Disordered" evidence="2">
    <location>
        <begin position="125"/>
        <end position="150"/>
    </location>
</feature>
<feature type="compositionally biased region" description="Basic and acidic residues" evidence="2">
    <location>
        <begin position="1063"/>
        <end position="1078"/>
    </location>
</feature>
<feature type="compositionally biased region" description="Polar residues" evidence="2">
    <location>
        <begin position="1120"/>
        <end position="1137"/>
    </location>
</feature>
<evidence type="ECO:0000256" key="2">
    <source>
        <dbReference type="SAM" id="MobiDB-lite"/>
    </source>
</evidence>
<name>A0ABW2KA45_9ACTN</name>
<accession>A0ABW2KA45</accession>
<feature type="compositionally biased region" description="Low complexity" evidence="2">
    <location>
        <begin position="264"/>
        <end position="277"/>
    </location>
</feature>
<dbReference type="SUPFAM" id="SSF103088">
    <property type="entry name" value="OmpA-like"/>
    <property type="match status" value="1"/>
</dbReference>
<evidence type="ECO:0000256" key="3">
    <source>
        <dbReference type="SAM" id="Phobius"/>
    </source>
</evidence>
<dbReference type="InterPro" id="IPR006665">
    <property type="entry name" value="OmpA-like"/>
</dbReference>
<feature type="compositionally biased region" description="Low complexity" evidence="2">
    <location>
        <begin position="820"/>
        <end position="839"/>
    </location>
</feature>
<reference evidence="6" key="1">
    <citation type="journal article" date="2019" name="Int. J. Syst. Evol. Microbiol.">
        <title>The Global Catalogue of Microorganisms (GCM) 10K type strain sequencing project: providing services to taxonomists for standard genome sequencing and annotation.</title>
        <authorList>
            <consortium name="The Broad Institute Genomics Platform"/>
            <consortium name="The Broad Institute Genome Sequencing Center for Infectious Disease"/>
            <person name="Wu L."/>
            <person name="Ma J."/>
        </authorList>
    </citation>
    <scope>NUCLEOTIDE SEQUENCE [LARGE SCALE GENOMIC DNA]</scope>
    <source>
        <strain evidence="6">CGMCC 4.7382</strain>
    </source>
</reference>
<feature type="compositionally biased region" description="Low complexity" evidence="2">
    <location>
        <begin position="887"/>
        <end position="910"/>
    </location>
</feature>
<proteinExistence type="predicted"/>
<dbReference type="PROSITE" id="PS51123">
    <property type="entry name" value="OMPA_2"/>
    <property type="match status" value="1"/>
</dbReference>
<keyword evidence="3" id="KW-1133">Transmembrane helix</keyword>
<organism evidence="5 6">
    <name type="scientific">Marinactinospora rubrisoli</name>
    <dbReference type="NCBI Taxonomy" id="2715399"/>
    <lineage>
        <taxon>Bacteria</taxon>
        <taxon>Bacillati</taxon>
        <taxon>Actinomycetota</taxon>
        <taxon>Actinomycetes</taxon>
        <taxon>Streptosporangiales</taxon>
        <taxon>Nocardiopsidaceae</taxon>
        <taxon>Marinactinospora</taxon>
    </lineage>
</organism>
<feature type="compositionally biased region" description="Low complexity" evidence="2">
    <location>
        <begin position="327"/>
        <end position="337"/>
    </location>
</feature>
<feature type="domain" description="OmpA-like" evidence="4">
    <location>
        <begin position="148"/>
        <end position="264"/>
    </location>
</feature>
<feature type="region of interest" description="Disordered" evidence="2">
    <location>
        <begin position="652"/>
        <end position="1137"/>
    </location>
</feature>
<feature type="compositionally biased region" description="Pro residues" evidence="2">
    <location>
        <begin position="985"/>
        <end position="1001"/>
    </location>
</feature>
<feature type="compositionally biased region" description="Low complexity" evidence="2">
    <location>
        <begin position="918"/>
        <end position="957"/>
    </location>
</feature>
<sequence>MRRIRRLSALLLSSALLVGLPYVLLVHLTWPEPDLSWTGLLVHLSSFRLPPGLFTAFLICTLWALWGLYALGLVAEIVARRRGGTRWFRPLGPLQIIAATAIGGTVAAPAQAMADTVHTTTMTVEDTETSSAGEQTAPPTAAPDAGTRNKATERVRVVTGFALNSAEPTQEMRDDLATTIELIRKHGDTDAVVRVTGHTDASGGADVNRWLSEQRAQGIADHIAEQLGDAAPEIEVQGLGSEQLREDVDAAAQRRVEISYTVRTGPAANPPAAAASAEGDEADGETAGNADETEREDERSNEDTATASGAEDTGRADAEDDTDDTADGTVAASGAESTAEEPPAEEPADETELESAALVGATSSTEEAVQAAAADGAAGVVVLAIPDEALLGGAAFAGILGGYLIGRRGRRLGAPRLTLSLPRALTAGPRDKPDDSPEPRPLPPTDVDARVFVELNHVPGIGITGSGARGAARRLIANALTPSAEHPARVLITDADAVVLLGTNGKRRLAERDLESVRVVDSMHEALTELQRELHARADSSIRSDDHDPLILIATPRPEDEDALSGLLLHGQERGISAVLLGRWPLGGSCTIEADGLITETSPPLNGIYHAYWPGLDAARVNEIIRRQRGARRDEDAPGDWKELFAQIAANAPEESPAPATADRTGESSPAEQIATEETAAEQPQTESATTGRTATEQNEGARTERAGAAMTEEFDPFYSSETAERDASERPAATEAAVQTESESAEPANPWLADAPTVSTGSTGGTGGRSAANWRESAETVGADGGTVTESAAETPRQDEARDEAVAPGTGTEQEVQRPVPADAAAPTEAPADPLDAPTGSTEAEPDEPGRSVTALAEAVQQQPESATPAAADPADRRPAASQRTGAPASGSAGRAASPRRPAAPPSARRWPKRPLTPAANRGAAPAAAETPATAETPASAEPPAMAETGAESAPQSPAPPSPAPAPRKEYQPEPEPVAAAEPTPTPATEPTPQPQPESQPQPAATSGLDFSVLNQPGEAPRWSGSSPEPQDDARPSDAAPSRTRSRKETAEPARAATRTRGRQDGRESGTGDDRPRQASGGPSPESAEPDGEATPVRTATGFKPRKAGRGRAWRPKSTVEQASSKATPTGQPDAD</sequence>
<evidence type="ECO:0000313" key="5">
    <source>
        <dbReference type="EMBL" id="MFC7326866.1"/>
    </source>
</evidence>
<feature type="transmembrane region" description="Helical" evidence="3">
    <location>
        <begin position="91"/>
        <end position="110"/>
    </location>
</feature>
<feature type="compositionally biased region" description="Basic and acidic residues" evidence="2">
    <location>
        <begin position="429"/>
        <end position="438"/>
    </location>
</feature>
<dbReference type="RefSeq" id="WP_379868824.1">
    <property type="nucleotide sequence ID" value="NZ_JBHTBH010000001.1"/>
</dbReference>
<feature type="compositionally biased region" description="Pro residues" evidence="2">
    <location>
        <begin position="958"/>
        <end position="967"/>
    </location>
</feature>
<protein>
    <submittedName>
        <fullName evidence="5">OmpA family protein</fullName>
    </submittedName>
</protein>
<feature type="compositionally biased region" description="Basic residues" evidence="2">
    <location>
        <begin position="1105"/>
        <end position="1116"/>
    </location>
</feature>
<dbReference type="CDD" id="cd07185">
    <property type="entry name" value="OmpA_C-like"/>
    <property type="match status" value="1"/>
</dbReference>
<feature type="compositionally biased region" description="Low complexity" evidence="2">
    <location>
        <begin position="671"/>
        <end position="691"/>
    </location>
</feature>
<feature type="transmembrane region" description="Helical" evidence="3">
    <location>
        <begin position="49"/>
        <end position="79"/>
    </location>
</feature>
<feature type="compositionally biased region" description="Low complexity" evidence="2">
    <location>
        <begin position="136"/>
        <end position="146"/>
    </location>
</feature>